<dbReference type="Pfam" id="PF03466">
    <property type="entry name" value="LysR_substrate"/>
    <property type="match status" value="1"/>
</dbReference>
<dbReference type="SUPFAM" id="SSF46785">
    <property type="entry name" value="Winged helix' DNA-binding domain"/>
    <property type="match status" value="1"/>
</dbReference>
<evidence type="ECO:0000256" key="4">
    <source>
        <dbReference type="ARBA" id="ARBA00023163"/>
    </source>
</evidence>
<feature type="domain" description="HTH lysR-type" evidence="5">
    <location>
        <begin position="1"/>
        <end position="59"/>
    </location>
</feature>
<accession>A0A0F9TIY3</accession>
<dbReference type="SUPFAM" id="SSF53850">
    <property type="entry name" value="Periplasmic binding protein-like II"/>
    <property type="match status" value="1"/>
</dbReference>
<evidence type="ECO:0000313" key="6">
    <source>
        <dbReference type="EMBL" id="KKN41398.1"/>
    </source>
</evidence>
<name>A0A0F9TIY3_9ZZZZ</name>
<dbReference type="FunFam" id="1.10.10.10:FF:000001">
    <property type="entry name" value="LysR family transcriptional regulator"/>
    <property type="match status" value="1"/>
</dbReference>
<keyword evidence="2" id="KW-0805">Transcription regulation</keyword>
<dbReference type="Pfam" id="PF00126">
    <property type="entry name" value="HTH_1"/>
    <property type="match status" value="1"/>
</dbReference>
<dbReference type="Gene3D" id="3.40.190.290">
    <property type="match status" value="1"/>
</dbReference>
<dbReference type="InterPro" id="IPR058163">
    <property type="entry name" value="LysR-type_TF_proteobact-type"/>
</dbReference>
<keyword evidence="4" id="KW-0804">Transcription</keyword>
<dbReference type="GO" id="GO:0043565">
    <property type="term" value="F:sequence-specific DNA binding"/>
    <property type="evidence" value="ECO:0007669"/>
    <property type="project" value="TreeGrafter"/>
</dbReference>
<evidence type="ECO:0000256" key="1">
    <source>
        <dbReference type="ARBA" id="ARBA00009437"/>
    </source>
</evidence>
<dbReference type="GO" id="GO:0006351">
    <property type="term" value="P:DNA-templated transcription"/>
    <property type="evidence" value="ECO:0007669"/>
    <property type="project" value="TreeGrafter"/>
</dbReference>
<dbReference type="PROSITE" id="PS50931">
    <property type="entry name" value="HTH_LYSR"/>
    <property type="match status" value="1"/>
</dbReference>
<dbReference type="EMBL" id="LAZR01001649">
    <property type="protein sequence ID" value="KKN41398.1"/>
    <property type="molecule type" value="Genomic_DNA"/>
</dbReference>
<gene>
    <name evidence="6" type="ORF">LCGC14_0723690</name>
</gene>
<comment type="similarity">
    <text evidence="1">Belongs to the LysR transcriptional regulatory family.</text>
</comment>
<dbReference type="InterPro" id="IPR005119">
    <property type="entry name" value="LysR_subst-bd"/>
</dbReference>
<protein>
    <recommendedName>
        <fullName evidence="5">HTH lysR-type domain-containing protein</fullName>
    </recommendedName>
</protein>
<dbReference type="InterPro" id="IPR000847">
    <property type="entry name" value="LysR_HTH_N"/>
</dbReference>
<comment type="caution">
    <text evidence="6">The sequence shown here is derived from an EMBL/GenBank/DDBJ whole genome shotgun (WGS) entry which is preliminary data.</text>
</comment>
<reference evidence="6" key="1">
    <citation type="journal article" date="2015" name="Nature">
        <title>Complex archaea that bridge the gap between prokaryotes and eukaryotes.</title>
        <authorList>
            <person name="Spang A."/>
            <person name="Saw J.H."/>
            <person name="Jorgensen S.L."/>
            <person name="Zaremba-Niedzwiedzka K."/>
            <person name="Martijn J."/>
            <person name="Lind A.E."/>
            <person name="van Eijk R."/>
            <person name="Schleper C."/>
            <person name="Guy L."/>
            <person name="Ettema T.J."/>
        </authorList>
    </citation>
    <scope>NUCLEOTIDE SEQUENCE</scope>
</reference>
<evidence type="ECO:0000256" key="3">
    <source>
        <dbReference type="ARBA" id="ARBA00023125"/>
    </source>
</evidence>
<dbReference type="CDD" id="cd08422">
    <property type="entry name" value="PBP2_CrgA_like"/>
    <property type="match status" value="1"/>
</dbReference>
<dbReference type="InterPro" id="IPR036388">
    <property type="entry name" value="WH-like_DNA-bd_sf"/>
</dbReference>
<dbReference type="PANTHER" id="PTHR30537:SF35">
    <property type="entry name" value="TRANSCRIPTIONAL REGULATORY PROTEIN"/>
    <property type="match status" value="1"/>
</dbReference>
<dbReference type="InterPro" id="IPR036390">
    <property type="entry name" value="WH_DNA-bd_sf"/>
</dbReference>
<keyword evidence="3" id="KW-0238">DNA-binding</keyword>
<organism evidence="6">
    <name type="scientific">marine sediment metagenome</name>
    <dbReference type="NCBI Taxonomy" id="412755"/>
    <lineage>
        <taxon>unclassified sequences</taxon>
        <taxon>metagenomes</taxon>
        <taxon>ecological metagenomes</taxon>
    </lineage>
</organism>
<evidence type="ECO:0000259" key="5">
    <source>
        <dbReference type="PROSITE" id="PS50931"/>
    </source>
</evidence>
<dbReference type="AlphaFoldDB" id="A0A0F9TIY3"/>
<dbReference type="GO" id="GO:0003700">
    <property type="term" value="F:DNA-binding transcription factor activity"/>
    <property type="evidence" value="ECO:0007669"/>
    <property type="project" value="InterPro"/>
</dbReference>
<dbReference type="PANTHER" id="PTHR30537">
    <property type="entry name" value="HTH-TYPE TRANSCRIPTIONAL REGULATOR"/>
    <property type="match status" value="1"/>
</dbReference>
<evidence type="ECO:0000256" key="2">
    <source>
        <dbReference type="ARBA" id="ARBA00023015"/>
    </source>
</evidence>
<dbReference type="Gene3D" id="1.10.10.10">
    <property type="entry name" value="Winged helix-like DNA-binding domain superfamily/Winged helix DNA-binding domain"/>
    <property type="match status" value="1"/>
</dbReference>
<proteinExistence type="inferred from homology"/>
<sequence>MDKITAITSFVEVARCGSFTKSAEHLELSRLQVTRHVQEIEQWLSLRLFHRTTRKVSLTIQGEEALIYCQQILSTVSDLQSRAHSHNNELVGTIRIASPIGLGQNLLFAMVEQFTAIHPQTNIQLVLSDNLSQLVDERVDVALRYIDQPSEQLIARKLMHIDSVLCASKTYLATSPLLNEPQDLLNHNCLVHSSAAKWHILSSKSNEQVGVSGNLQSNEMTVLVKAAVKGMGIANIPCDLANPYIRSGELVEVLPEYYSPGHNLWAVYLSRNYQQTVVRAFIDFLAQHWQSDIKNVATSKVL</sequence>